<dbReference type="Proteomes" id="UP000184287">
    <property type="component" value="Unassembled WGS sequence"/>
</dbReference>
<accession>A0A1M4TB63</accession>
<evidence type="ECO:0008006" key="3">
    <source>
        <dbReference type="Google" id="ProtNLM"/>
    </source>
</evidence>
<gene>
    <name evidence="1" type="ORF">SAMN04488522_101141</name>
</gene>
<dbReference type="RefSeq" id="WP_073226130.1">
    <property type="nucleotide sequence ID" value="NZ_FQUQ01000001.1"/>
</dbReference>
<organism evidence="1 2">
    <name type="scientific">Pedobacter caeni</name>
    <dbReference type="NCBI Taxonomy" id="288992"/>
    <lineage>
        <taxon>Bacteria</taxon>
        <taxon>Pseudomonadati</taxon>
        <taxon>Bacteroidota</taxon>
        <taxon>Sphingobacteriia</taxon>
        <taxon>Sphingobacteriales</taxon>
        <taxon>Sphingobacteriaceae</taxon>
        <taxon>Pedobacter</taxon>
    </lineage>
</organism>
<keyword evidence="2" id="KW-1185">Reference proteome</keyword>
<sequence length="139" mass="15570">MKAIFYSLMAILLFSSATCRKVQSGSPLDKQLIGAWKYTKKSGGYAGKSENADPAMNLILEFKSGFKYIKKTNGQVSEQGSYELYQTKSIYSGKEDHAIRFSSTSDHPDKNSIISLRNDTLILADNVYDGFSVEYIRIK</sequence>
<proteinExistence type="predicted"/>
<name>A0A1M4TB63_9SPHI</name>
<reference evidence="2" key="1">
    <citation type="submission" date="2016-11" db="EMBL/GenBank/DDBJ databases">
        <authorList>
            <person name="Varghese N."/>
            <person name="Submissions S."/>
        </authorList>
    </citation>
    <scope>NUCLEOTIDE SEQUENCE [LARGE SCALE GENOMIC DNA]</scope>
    <source>
        <strain evidence="2">DSM 16990</strain>
    </source>
</reference>
<protein>
    <recommendedName>
        <fullName evidence="3">Lipocalin-like domain-containing protein</fullName>
    </recommendedName>
</protein>
<dbReference type="EMBL" id="FQUQ01000001">
    <property type="protein sequence ID" value="SHE41693.1"/>
    <property type="molecule type" value="Genomic_DNA"/>
</dbReference>
<dbReference type="STRING" id="288992.SAMN04488522_101141"/>
<dbReference type="AlphaFoldDB" id="A0A1M4TB63"/>
<evidence type="ECO:0000313" key="2">
    <source>
        <dbReference type="Proteomes" id="UP000184287"/>
    </source>
</evidence>
<dbReference type="OrthoDB" id="1359047at2"/>
<evidence type="ECO:0000313" key="1">
    <source>
        <dbReference type="EMBL" id="SHE41693.1"/>
    </source>
</evidence>